<dbReference type="PANTHER" id="PTHR20932:SF13">
    <property type="entry name" value="LD36653P"/>
    <property type="match status" value="1"/>
</dbReference>
<evidence type="ECO:0000259" key="2">
    <source>
        <dbReference type="PROSITE" id="PS51782"/>
    </source>
</evidence>
<gene>
    <name evidence="3" type="ORF">KUF71_000013</name>
</gene>
<sequence length="248" mass="28352">MNSRYTKQRAYLRPREQDLEYENESLRLLEEDDCESGPEELHSGRKFALRPKKPTAHYVEHTLQSGDTLSSLALRYNCSVAQIKQANNILRENEVFALRKIRIPVSAFSSFRHEVPGVHSSHSTPKKTSECDELNEVYTMDTISSEGKWVEEIRVSPTEEALRDPLLTPIPVPRLPLVDLSDTESPDLELVSSYKQVKEQEGIFHCSGADCGISWVALVVCTLVLGFIYVFFLYEHEHERKMHNQTGT</sequence>
<reference evidence="3" key="2">
    <citation type="journal article" date="2023" name="BMC Genomics">
        <title>Pest status, molecular evolution, and epigenetic factors derived from the genome assembly of Frankliniella fusca, a thysanopteran phytovirus vector.</title>
        <authorList>
            <person name="Catto M.A."/>
            <person name="Labadie P.E."/>
            <person name="Jacobson A.L."/>
            <person name="Kennedy G.G."/>
            <person name="Srinivasan R."/>
            <person name="Hunt B.G."/>
        </authorList>
    </citation>
    <scope>NUCLEOTIDE SEQUENCE</scope>
    <source>
        <strain evidence="3">PL_HMW_Pooled</strain>
    </source>
</reference>
<proteinExistence type="predicted"/>
<keyword evidence="1" id="KW-1133">Transmembrane helix</keyword>
<name>A0AAE1GQF9_9NEOP</name>
<dbReference type="EMBL" id="JAHWGI010000001">
    <property type="protein sequence ID" value="KAK3907093.1"/>
    <property type="molecule type" value="Genomic_DNA"/>
</dbReference>
<keyword evidence="1" id="KW-0472">Membrane</keyword>
<dbReference type="InterPro" id="IPR018392">
    <property type="entry name" value="LysM"/>
</dbReference>
<dbReference type="InterPro" id="IPR036779">
    <property type="entry name" value="LysM_dom_sf"/>
</dbReference>
<dbReference type="PROSITE" id="PS51782">
    <property type="entry name" value="LYSM"/>
    <property type="match status" value="1"/>
</dbReference>
<dbReference type="Gene3D" id="3.10.350.10">
    <property type="entry name" value="LysM domain"/>
    <property type="match status" value="1"/>
</dbReference>
<evidence type="ECO:0000313" key="3">
    <source>
        <dbReference type="EMBL" id="KAK3907093.1"/>
    </source>
</evidence>
<evidence type="ECO:0000313" key="4">
    <source>
        <dbReference type="Proteomes" id="UP001219518"/>
    </source>
</evidence>
<dbReference type="Pfam" id="PF01476">
    <property type="entry name" value="LysM"/>
    <property type="match status" value="1"/>
</dbReference>
<dbReference type="PANTHER" id="PTHR20932">
    <property type="entry name" value="LYSM AND PUTATIVE PEPTIDOGLYCAN-BINDING DOMAIN-CONTAINING PROTEIN"/>
    <property type="match status" value="1"/>
</dbReference>
<keyword evidence="4" id="KW-1185">Reference proteome</keyword>
<dbReference type="SMART" id="SM00257">
    <property type="entry name" value="LysM"/>
    <property type="match status" value="1"/>
</dbReference>
<evidence type="ECO:0000256" key="1">
    <source>
        <dbReference type="SAM" id="Phobius"/>
    </source>
</evidence>
<feature type="transmembrane region" description="Helical" evidence="1">
    <location>
        <begin position="213"/>
        <end position="234"/>
    </location>
</feature>
<accession>A0AAE1GQF9</accession>
<dbReference type="InterPro" id="IPR045030">
    <property type="entry name" value="LYSM1-4"/>
</dbReference>
<dbReference type="SUPFAM" id="SSF54106">
    <property type="entry name" value="LysM domain"/>
    <property type="match status" value="1"/>
</dbReference>
<protein>
    <submittedName>
        <fullName evidence="3">LysM and putative peptidoglycan-binding domain-containing protein 3</fullName>
    </submittedName>
</protein>
<keyword evidence="1" id="KW-0812">Transmembrane</keyword>
<dbReference type="AlphaFoldDB" id="A0AAE1GQF9"/>
<reference evidence="3" key="1">
    <citation type="submission" date="2021-07" db="EMBL/GenBank/DDBJ databases">
        <authorList>
            <person name="Catto M.A."/>
            <person name="Jacobson A."/>
            <person name="Kennedy G."/>
            <person name="Labadie P."/>
            <person name="Hunt B.G."/>
            <person name="Srinivasan R."/>
        </authorList>
    </citation>
    <scope>NUCLEOTIDE SEQUENCE</scope>
    <source>
        <strain evidence="3">PL_HMW_Pooled</strain>
        <tissue evidence="3">Head</tissue>
    </source>
</reference>
<comment type="caution">
    <text evidence="3">The sequence shown here is derived from an EMBL/GenBank/DDBJ whole genome shotgun (WGS) entry which is preliminary data.</text>
</comment>
<feature type="domain" description="LysM" evidence="2">
    <location>
        <begin position="59"/>
        <end position="103"/>
    </location>
</feature>
<organism evidence="3 4">
    <name type="scientific">Frankliniella fusca</name>
    <dbReference type="NCBI Taxonomy" id="407009"/>
    <lineage>
        <taxon>Eukaryota</taxon>
        <taxon>Metazoa</taxon>
        <taxon>Ecdysozoa</taxon>
        <taxon>Arthropoda</taxon>
        <taxon>Hexapoda</taxon>
        <taxon>Insecta</taxon>
        <taxon>Pterygota</taxon>
        <taxon>Neoptera</taxon>
        <taxon>Paraneoptera</taxon>
        <taxon>Thysanoptera</taxon>
        <taxon>Terebrantia</taxon>
        <taxon>Thripoidea</taxon>
        <taxon>Thripidae</taxon>
        <taxon>Frankliniella</taxon>
    </lineage>
</organism>
<dbReference type="CDD" id="cd00118">
    <property type="entry name" value="LysM"/>
    <property type="match status" value="1"/>
</dbReference>
<dbReference type="Proteomes" id="UP001219518">
    <property type="component" value="Unassembled WGS sequence"/>
</dbReference>